<organism evidence="1">
    <name type="scientific">Ralstonia solanacearum</name>
    <name type="common">Pseudomonas solanacearum</name>
    <dbReference type="NCBI Taxonomy" id="305"/>
    <lineage>
        <taxon>Bacteria</taxon>
        <taxon>Pseudomonadati</taxon>
        <taxon>Pseudomonadota</taxon>
        <taxon>Betaproteobacteria</taxon>
        <taxon>Burkholderiales</taxon>
        <taxon>Burkholderiaceae</taxon>
        <taxon>Ralstonia</taxon>
        <taxon>Ralstonia solanacearum species complex</taxon>
    </lineage>
</organism>
<name>A0A5H2PK46_RALSL</name>
<dbReference type="EMBL" id="CP026092">
    <property type="protein sequence ID" value="AYB55406.1"/>
    <property type="molecule type" value="Genomic_DNA"/>
</dbReference>
<evidence type="ECO:0000313" key="1">
    <source>
        <dbReference type="EMBL" id="AYB55406.1"/>
    </source>
</evidence>
<reference evidence="1" key="1">
    <citation type="submission" date="2018-01" db="EMBL/GenBank/DDBJ databases">
        <title>Complete Genome Sequence of three strains from Ralstonia solanacearum ecotype Moko sequevar IIA-53 from Brazil.</title>
        <authorList>
            <person name="Silva J.R."/>
            <person name="Albuquerque G.M.R."/>
            <person name="Pais A.K.L."/>
            <person name="Silva A.M.F."/>
            <person name="Boiteux M.E.N.F."/>
            <person name="Souza E.B."/>
            <person name="Mariano R.L.R."/>
        </authorList>
    </citation>
    <scope>NUCLEOTIDE SEQUENCE [LARGE SCALE GENOMIC DNA]</scope>
    <source>
        <strain evidence="1">SFC</strain>
    </source>
</reference>
<protein>
    <submittedName>
        <fullName evidence="1">Uncharacterized protein</fullName>
    </submittedName>
</protein>
<dbReference type="RefSeq" id="WP_042567640.1">
    <property type="nucleotide sequence ID" value="NZ_CDLZ01000001.1"/>
</dbReference>
<gene>
    <name evidence="1" type="ORF">C2L97_04755</name>
</gene>
<accession>A0A5H2PK46</accession>
<proteinExistence type="predicted"/>
<dbReference type="AlphaFoldDB" id="A0A5H2PK46"/>
<sequence>MTEDNFNPSNPDAKITQTNVIPLFLAAANDETPGDKLREIADDYESGKVKGVIVTYVTDDGEVRYKLMGALAKTGNLGNALAIAGELKRRLELISVGFR</sequence>